<feature type="transmembrane region" description="Helical" evidence="2">
    <location>
        <begin position="145"/>
        <end position="173"/>
    </location>
</feature>
<feature type="region of interest" description="Disordered" evidence="1">
    <location>
        <begin position="646"/>
        <end position="668"/>
    </location>
</feature>
<feature type="transmembrane region" description="Helical" evidence="2">
    <location>
        <begin position="28"/>
        <end position="50"/>
    </location>
</feature>
<keyword evidence="2" id="KW-1133">Transmembrane helix</keyword>
<evidence type="ECO:0000313" key="4">
    <source>
        <dbReference type="Proteomes" id="UP000663861"/>
    </source>
</evidence>
<protein>
    <recommendedName>
        <fullName evidence="5">Transmembrane protein</fullName>
    </recommendedName>
</protein>
<dbReference type="AlphaFoldDB" id="A0A8H3C5L3"/>
<feature type="compositionally biased region" description="Polar residues" evidence="1">
    <location>
        <begin position="649"/>
        <end position="658"/>
    </location>
</feature>
<dbReference type="EMBL" id="CAJMWY010001644">
    <property type="protein sequence ID" value="CAE6472148.1"/>
    <property type="molecule type" value="Genomic_DNA"/>
</dbReference>
<organism evidence="3 4">
    <name type="scientific">Rhizoctonia solani</name>
    <dbReference type="NCBI Taxonomy" id="456999"/>
    <lineage>
        <taxon>Eukaryota</taxon>
        <taxon>Fungi</taxon>
        <taxon>Dikarya</taxon>
        <taxon>Basidiomycota</taxon>
        <taxon>Agaricomycotina</taxon>
        <taxon>Agaricomycetes</taxon>
        <taxon>Cantharellales</taxon>
        <taxon>Ceratobasidiaceae</taxon>
        <taxon>Rhizoctonia</taxon>
    </lineage>
</organism>
<gene>
    <name evidence="3" type="ORF">RDB_LOCUS84305</name>
</gene>
<evidence type="ECO:0000256" key="2">
    <source>
        <dbReference type="SAM" id="Phobius"/>
    </source>
</evidence>
<feature type="transmembrane region" description="Helical" evidence="2">
    <location>
        <begin position="103"/>
        <end position="125"/>
    </location>
</feature>
<accession>A0A8H3C5L3</accession>
<evidence type="ECO:0000313" key="3">
    <source>
        <dbReference type="EMBL" id="CAE6472148.1"/>
    </source>
</evidence>
<comment type="caution">
    <text evidence="3">The sequence shown here is derived from an EMBL/GenBank/DDBJ whole genome shotgun (WGS) entry which is preliminary data.</text>
</comment>
<proteinExistence type="predicted"/>
<name>A0A8H3C5L3_9AGAM</name>
<sequence>MCMRPPTPIASPPLHFAMDSSISTRKRLLVCQYWLTTLRLLDAFYVFGIMEYQLSQTYPNVQVELGPVSMLSSQLALWTILMVNDCFMLTIDFHRTGSYLGCIATQAAMSTITIVMTCTALGLYFDQFGWEPIIYGGSPRYGIGPFVFGIPIAIGAICSLCLLVVTVWPLFILRSSLSFEWLWKCNTKDAFMCMVAQLGKPRELQMFGHPRNPPISLFYVPGSNGRAFLRWISPVLFRRVSPVETKGYAFIRNFFAASAISIIVFRTVTALLQAQNKIETRMKSRDCSEHGYQPMLHDIQVLTEYDSEVANTIVYSVDVLTGNLETCTPVLPQSTGSTWIQQIISCNVPASQVPVFRIEVRSPSGSVLTEAGMPHIWLSNKNEDWYGVSFDQYSKRTARVYSPVWKLRPGFHVEAQAKLITRRFISSHFLRDIVLYSDSIYTQRSLYPIFETSRNALVDSSGLINTTQATSTIQATLNPGFENYYRSQEDFWNLQRGVSDLPQMCDYIEDYRSGSVLDMLGSVGGLFALLHAAHVYLFGRPLLWGLTGAKLIAPFGLLGECSTDNFKKRLREHYYRQPTWDDPETFRINIGAFLRDFVIDLGPADVGPNQAPDSKPLSPKEDQEGSVGNQIIPLAHLRSGGGPEIELGNYTNIDQISPSVDDHTGNVG</sequence>
<keyword evidence="2" id="KW-0472">Membrane</keyword>
<evidence type="ECO:0000256" key="1">
    <source>
        <dbReference type="SAM" id="MobiDB-lite"/>
    </source>
</evidence>
<dbReference type="Proteomes" id="UP000663861">
    <property type="component" value="Unassembled WGS sequence"/>
</dbReference>
<keyword evidence="2" id="KW-0812">Transmembrane</keyword>
<reference evidence="3" key="1">
    <citation type="submission" date="2021-01" db="EMBL/GenBank/DDBJ databases">
        <authorList>
            <person name="Kaushik A."/>
        </authorList>
    </citation>
    <scope>NUCLEOTIDE SEQUENCE</scope>
    <source>
        <strain evidence="3">AG4-RS23</strain>
    </source>
</reference>
<evidence type="ECO:0008006" key="5">
    <source>
        <dbReference type="Google" id="ProtNLM"/>
    </source>
</evidence>